<dbReference type="GO" id="GO:0004842">
    <property type="term" value="F:ubiquitin-protein transferase activity"/>
    <property type="evidence" value="ECO:0007669"/>
    <property type="project" value="TreeGrafter"/>
</dbReference>
<evidence type="ECO:0000256" key="5">
    <source>
        <dbReference type="ARBA" id="ARBA00022771"/>
    </source>
</evidence>
<dbReference type="EMBL" id="GEZM01088779">
    <property type="protein sequence ID" value="JAV57934.1"/>
    <property type="molecule type" value="Transcribed_RNA"/>
</dbReference>
<keyword evidence="6" id="KW-0833">Ubl conjugation pathway</keyword>
<accession>A0A1Y1K926</accession>
<feature type="transmembrane region" description="Helical" evidence="10">
    <location>
        <begin position="247"/>
        <end position="272"/>
    </location>
</feature>
<dbReference type="InterPro" id="IPR013083">
    <property type="entry name" value="Znf_RING/FYVE/PHD"/>
</dbReference>
<feature type="transmembrane region" description="Helical" evidence="10">
    <location>
        <begin position="284"/>
        <end position="305"/>
    </location>
</feature>
<dbReference type="InterPro" id="IPR011016">
    <property type="entry name" value="Znf_RING-CH"/>
</dbReference>
<evidence type="ECO:0000256" key="8">
    <source>
        <dbReference type="ARBA" id="ARBA00022989"/>
    </source>
</evidence>
<proteinExistence type="predicted"/>
<dbReference type="PROSITE" id="PS51292">
    <property type="entry name" value="ZF_RING_CH"/>
    <property type="match status" value="1"/>
</dbReference>
<dbReference type="AlphaFoldDB" id="A0A1Y1K926"/>
<dbReference type="EMBL" id="GEZM01088764">
    <property type="protein sequence ID" value="JAV57963.1"/>
    <property type="molecule type" value="Transcribed_RNA"/>
</dbReference>
<evidence type="ECO:0000313" key="14">
    <source>
        <dbReference type="Proteomes" id="UP000327044"/>
    </source>
</evidence>
<name>A0A1Y1K926_PHOPY</name>
<feature type="domain" description="RING-CH-type" evidence="11">
    <location>
        <begin position="158"/>
        <end position="218"/>
    </location>
</feature>
<evidence type="ECO:0000313" key="13">
    <source>
        <dbReference type="EMBL" id="KAB0795593.1"/>
    </source>
</evidence>
<dbReference type="GO" id="GO:0016020">
    <property type="term" value="C:membrane"/>
    <property type="evidence" value="ECO:0007669"/>
    <property type="project" value="UniProtKB-SubCell"/>
</dbReference>
<dbReference type="EMBL" id="GEZM01088765">
    <property type="protein sequence ID" value="JAV57962.1"/>
    <property type="molecule type" value="Transcribed_RNA"/>
</dbReference>
<dbReference type="EMBL" id="GEZM01088770">
    <property type="protein sequence ID" value="JAV57950.1"/>
    <property type="molecule type" value="Transcribed_RNA"/>
</dbReference>
<dbReference type="EMBL" id="VVIM01000008">
    <property type="protein sequence ID" value="KAB0795593.1"/>
    <property type="molecule type" value="Genomic_DNA"/>
</dbReference>
<dbReference type="EMBL" id="GEZM01088767">
    <property type="protein sequence ID" value="JAV57958.1"/>
    <property type="molecule type" value="Transcribed_RNA"/>
</dbReference>
<evidence type="ECO:0000256" key="9">
    <source>
        <dbReference type="ARBA" id="ARBA00023136"/>
    </source>
</evidence>
<keyword evidence="5" id="KW-0863">Zinc-finger</keyword>
<keyword evidence="3 10" id="KW-0812">Transmembrane</keyword>
<evidence type="ECO:0000256" key="6">
    <source>
        <dbReference type="ARBA" id="ARBA00022786"/>
    </source>
</evidence>
<dbReference type="EMBL" id="GEZM01088783">
    <property type="protein sequence ID" value="JAV57923.1"/>
    <property type="molecule type" value="Transcribed_RNA"/>
</dbReference>
<dbReference type="EMBL" id="GEZM01088769">
    <property type="protein sequence ID" value="JAV57954.1"/>
    <property type="molecule type" value="Transcribed_RNA"/>
</dbReference>
<reference evidence="13 14" key="2">
    <citation type="journal article" date="2018" name="Elife">
        <title>Firefly genomes illuminate parallel origins of bioluminescence in beetles.</title>
        <authorList>
            <person name="Fallon T.R."/>
            <person name="Lower S.E."/>
            <person name="Chang C.H."/>
            <person name="Bessho-Uehara M."/>
            <person name="Martin G.J."/>
            <person name="Bewick A.J."/>
            <person name="Behringer M."/>
            <person name="Debat H.J."/>
            <person name="Wong I."/>
            <person name="Day J.C."/>
            <person name="Suvorov A."/>
            <person name="Silva C.J."/>
            <person name="Stanger-Hall K.F."/>
            <person name="Hall D.W."/>
            <person name="Schmitz R.J."/>
            <person name="Nelson D.R."/>
            <person name="Lewis S.M."/>
            <person name="Shigenobu S."/>
            <person name="Bybee S.M."/>
            <person name="Larracuente A.M."/>
            <person name="Oba Y."/>
            <person name="Weng J.K."/>
        </authorList>
    </citation>
    <scope>NUCLEOTIDE SEQUENCE [LARGE SCALE GENOMIC DNA]</scope>
    <source>
        <strain evidence="13">1611_PpyrPB1</strain>
        <tissue evidence="13">Whole body</tissue>
    </source>
</reference>
<dbReference type="OrthoDB" id="273089at2759"/>
<dbReference type="EMBL" id="GEZM01088781">
    <property type="protein sequence ID" value="JAV57926.1"/>
    <property type="molecule type" value="Transcribed_RNA"/>
</dbReference>
<dbReference type="Gene3D" id="3.30.40.10">
    <property type="entry name" value="Zinc/RING finger domain, C3HC4 (zinc finger)"/>
    <property type="match status" value="1"/>
</dbReference>
<protein>
    <recommendedName>
        <fullName evidence="11">RING-CH-type domain-containing protein</fullName>
    </recommendedName>
</protein>
<dbReference type="EMBL" id="GEZM01088773">
    <property type="protein sequence ID" value="JAV57944.1"/>
    <property type="molecule type" value="Transcribed_RNA"/>
</dbReference>
<dbReference type="EMBL" id="GEZM01088775">
    <property type="protein sequence ID" value="JAV57940.1"/>
    <property type="molecule type" value="Transcribed_RNA"/>
</dbReference>
<evidence type="ECO:0000256" key="10">
    <source>
        <dbReference type="SAM" id="Phobius"/>
    </source>
</evidence>
<dbReference type="EMBL" id="GEZM01088762">
    <property type="protein sequence ID" value="JAV57969.1"/>
    <property type="molecule type" value="Transcribed_RNA"/>
</dbReference>
<sequence>MTNNAIKNTDISPRSQEQQKKIVVSIVLSESAASQLKLNVPYVEDLEGESSSQAVGPYMKRSVSSVYNLSKLFESNDVLKKRRILTDTAYFSSKAADSSSSVESNEEAEIISDGSSDEKLKPVEVLTRPLLSVNSTAHGGHIKCKRNNIYISVVDRRDSSDWFNICRICHGGESIGDLLSPCRCRGSIALAHMDCLEKWLKESSNSHCELCKYHYTIVREPRYGVLKSVLVFILNPGERFWDMALDLVGFVIYTAATVLSTYTLSVLCTAATKSTSTRFGSPQIIGFSSVLGIAVIEFTYTSWLLESLKKHLLAWEVWNRNNCDLKVILSKSKQPIKYQVEDSD</sequence>
<dbReference type="Pfam" id="PF12906">
    <property type="entry name" value="RINGv"/>
    <property type="match status" value="1"/>
</dbReference>
<keyword evidence="7" id="KW-0862">Zinc</keyword>
<dbReference type="EMBL" id="GEZM01088776">
    <property type="protein sequence ID" value="JAV57937.1"/>
    <property type="molecule type" value="Transcribed_RNA"/>
</dbReference>
<reference evidence="12" key="1">
    <citation type="journal article" date="2016" name="Sci. Rep.">
        <title>Molecular characterization of firefly nuptial gifts: a multi-omics approach sheds light on postcopulatory sexual selection.</title>
        <authorList>
            <person name="Al-Wathiqui N."/>
            <person name="Fallon T.R."/>
            <person name="South A."/>
            <person name="Weng J.K."/>
            <person name="Lewis S.M."/>
        </authorList>
    </citation>
    <scope>NUCLEOTIDE SEQUENCE</scope>
</reference>
<dbReference type="EMBL" id="GEZM01088780">
    <property type="protein sequence ID" value="JAV57930.1"/>
    <property type="molecule type" value="Transcribed_RNA"/>
</dbReference>
<keyword evidence="2" id="KW-0808">Transferase</keyword>
<evidence type="ECO:0000259" key="11">
    <source>
        <dbReference type="PROSITE" id="PS51292"/>
    </source>
</evidence>
<evidence type="ECO:0000256" key="4">
    <source>
        <dbReference type="ARBA" id="ARBA00022723"/>
    </source>
</evidence>
<dbReference type="Proteomes" id="UP000327044">
    <property type="component" value="Unassembled WGS sequence"/>
</dbReference>
<keyword evidence="9 10" id="KW-0472">Membrane</keyword>
<dbReference type="PANTHER" id="PTHR46065">
    <property type="entry name" value="E3 UBIQUITIN-PROTEIN LIGASE MARCH 2/3 FAMILY MEMBER"/>
    <property type="match status" value="1"/>
</dbReference>
<dbReference type="GO" id="GO:0008270">
    <property type="term" value="F:zinc ion binding"/>
    <property type="evidence" value="ECO:0007669"/>
    <property type="project" value="UniProtKB-KW"/>
</dbReference>
<evidence type="ECO:0000256" key="2">
    <source>
        <dbReference type="ARBA" id="ARBA00022679"/>
    </source>
</evidence>
<dbReference type="SMART" id="SM00744">
    <property type="entry name" value="RINGv"/>
    <property type="match status" value="1"/>
</dbReference>
<evidence type="ECO:0000256" key="1">
    <source>
        <dbReference type="ARBA" id="ARBA00004141"/>
    </source>
</evidence>
<evidence type="ECO:0000313" key="12">
    <source>
        <dbReference type="EMBL" id="JAV57962.1"/>
    </source>
</evidence>
<keyword evidence="8 10" id="KW-1133">Transmembrane helix</keyword>
<organism evidence="12">
    <name type="scientific">Photinus pyralis</name>
    <name type="common">Common eastern firefly</name>
    <name type="synonym">Lampyris pyralis</name>
    <dbReference type="NCBI Taxonomy" id="7054"/>
    <lineage>
        <taxon>Eukaryota</taxon>
        <taxon>Metazoa</taxon>
        <taxon>Ecdysozoa</taxon>
        <taxon>Arthropoda</taxon>
        <taxon>Hexapoda</taxon>
        <taxon>Insecta</taxon>
        <taxon>Pterygota</taxon>
        <taxon>Neoptera</taxon>
        <taxon>Endopterygota</taxon>
        <taxon>Coleoptera</taxon>
        <taxon>Polyphaga</taxon>
        <taxon>Elateriformia</taxon>
        <taxon>Elateroidea</taxon>
        <taxon>Lampyridae</taxon>
        <taxon>Lampyrinae</taxon>
        <taxon>Photinus</taxon>
    </lineage>
</organism>
<keyword evidence="14" id="KW-1185">Reference proteome</keyword>
<dbReference type="InParanoid" id="A0A1Y1K926"/>
<comment type="subcellular location">
    <subcellularLocation>
        <location evidence="1">Membrane</location>
        <topology evidence="1">Multi-pass membrane protein</topology>
    </subcellularLocation>
</comment>
<dbReference type="GO" id="GO:0016567">
    <property type="term" value="P:protein ubiquitination"/>
    <property type="evidence" value="ECO:0007669"/>
    <property type="project" value="TreeGrafter"/>
</dbReference>
<dbReference type="SUPFAM" id="SSF57850">
    <property type="entry name" value="RING/U-box"/>
    <property type="match status" value="1"/>
</dbReference>
<reference evidence="13" key="3">
    <citation type="submission" date="2019-08" db="EMBL/GenBank/DDBJ databases">
        <authorList>
            <consortium name="Photinus pyralis genome working group"/>
            <person name="Fallon T.R."/>
            <person name="Sander Lower S.E."/>
            <person name="Weng J.-K."/>
        </authorList>
    </citation>
    <scope>NUCLEOTIDE SEQUENCE</scope>
    <source>
        <strain evidence="13">1611_PpyrPB1</strain>
        <tissue evidence="13">Whole body</tissue>
    </source>
</reference>
<keyword evidence="4" id="KW-0479">Metal-binding</keyword>
<evidence type="ECO:0000256" key="7">
    <source>
        <dbReference type="ARBA" id="ARBA00022833"/>
    </source>
</evidence>
<dbReference type="EMBL" id="GEZM01088774">
    <property type="protein sequence ID" value="JAV57941.1"/>
    <property type="molecule type" value="Transcribed_RNA"/>
</dbReference>
<dbReference type="PANTHER" id="PTHR46065:SF3">
    <property type="entry name" value="FI20425P1"/>
    <property type="match status" value="1"/>
</dbReference>
<evidence type="ECO:0000256" key="3">
    <source>
        <dbReference type="ARBA" id="ARBA00022692"/>
    </source>
</evidence>
<gene>
    <name evidence="13" type="ORF">PPYR_12432</name>
</gene>